<feature type="domain" description="Hemerythrin-like" evidence="2">
    <location>
        <begin position="15"/>
        <end position="142"/>
    </location>
</feature>
<dbReference type="InterPro" id="IPR012312">
    <property type="entry name" value="Hemerythrin-like"/>
</dbReference>
<protein>
    <submittedName>
        <fullName evidence="3">Hemerythrin domain-containing protein</fullName>
    </submittedName>
</protein>
<dbReference type="RefSeq" id="WP_111354354.1">
    <property type="nucleotide sequence ID" value="NZ_QEQF01000007.1"/>
</dbReference>
<dbReference type="Pfam" id="PF01814">
    <property type="entry name" value="Hemerythrin"/>
    <property type="match status" value="1"/>
</dbReference>
<dbReference type="AlphaFoldDB" id="A0A369ZPA2"/>
<name>A0A369ZPA2_9PAST</name>
<dbReference type="STRING" id="736.B0184_09140"/>
<organism evidence="3 4">
    <name type="scientific">Haemophilus paraphrohaemolyticus</name>
    <dbReference type="NCBI Taxonomy" id="736"/>
    <lineage>
        <taxon>Bacteria</taxon>
        <taxon>Pseudomonadati</taxon>
        <taxon>Pseudomonadota</taxon>
        <taxon>Gammaproteobacteria</taxon>
        <taxon>Pasteurellales</taxon>
        <taxon>Pasteurellaceae</taxon>
        <taxon>Haemophilus</taxon>
    </lineage>
</organism>
<dbReference type="CDD" id="cd12108">
    <property type="entry name" value="Hr-like"/>
    <property type="match status" value="1"/>
</dbReference>
<dbReference type="Gene3D" id="1.20.120.520">
    <property type="entry name" value="nmb1532 protein domain like"/>
    <property type="match status" value="1"/>
</dbReference>
<evidence type="ECO:0000256" key="1">
    <source>
        <dbReference type="SAM" id="Coils"/>
    </source>
</evidence>
<evidence type="ECO:0000259" key="2">
    <source>
        <dbReference type="Pfam" id="PF01814"/>
    </source>
</evidence>
<dbReference type="Proteomes" id="UP000253945">
    <property type="component" value="Unassembled WGS sequence"/>
</dbReference>
<gene>
    <name evidence="3" type="ORF">DPV92_07630</name>
</gene>
<reference evidence="3 4" key="1">
    <citation type="submission" date="2018-05" db="EMBL/GenBank/DDBJ databases">
        <title>Draft Genome Sequences for a Diverse set of 7 Haemophilus Species.</title>
        <authorList>
            <person name="Nichols M."/>
            <person name="Topaz N."/>
            <person name="Wang X."/>
            <person name="Wang X."/>
            <person name="Boxrud D."/>
        </authorList>
    </citation>
    <scope>NUCLEOTIDE SEQUENCE [LARGE SCALE GENOMIC DNA]</scope>
    <source>
        <strain evidence="3 4">C2014016342</strain>
    </source>
</reference>
<feature type="coiled-coil region" evidence="1">
    <location>
        <begin position="83"/>
        <end position="128"/>
    </location>
</feature>
<sequence>MQQLQSQQFATWAEPIEMLYACHSKVKRFCKQLQILPAYLAEHGVNQAVKNDVQQILNYFNISAPLHHDDEEKDFFPALVEVYPQAQENIDQLESQHETLHQSWADLAVQLTELLENQRTQIDEALIKRFVSGYDLHIPLEEPLFELGKQYIAQETLTEMGKIMAERRKV</sequence>
<comment type="caution">
    <text evidence="3">The sequence shown here is derived from an EMBL/GenBank/DDBJ whole genome shotgun (WGS) entry which is preliminary data.</text>
</comment>
<dbReference type="EMBL" id="QEQF01000007">
    <property type="protein sequence ID" value="RDF09391.1"/>
    <property type="molecule type" value="Genomic_DNA"/>
</dbReference>
<evidence type="ECO:0000313" key="3">
    <source>
        <dbReference type="EMBL" id="RDF09391.1"/>
    </source>
</evidence>
<proteinExistence type="predicted"/>
<keyword evidence="4" id="KW-1185">Reference proteome</keyword>
<evidence type="ECO:0000313" key="4">
    <source>
        <dbReference type="Proteomes" id="UP000253945"/>
    </source>
</evidence>
<accession>A0A369ZPA2</accession>
<keyword evidence="1" id="KW-0175">Coiled coil</keyword>